<gene>
    <name evidence="9" type="primary">LOC107427984</name>
</gene>
<evidence type="ECO:0000256" key="6">
    <source>
        <dbReference type="SAM" id="MobiDB-lite"/>
    </source>
</evidence>
<protein>
    <submittedName>
        <fullName evidence="9">Heavy metal-associated isoprenylated plant protein 35 isoform X2</fullName>
    </submittedName>
</protein>
<evidence type="ECO:0000256" key="4">
    <source>
        <dbReference type="ARBA" id="ARBA00023289"/>
    </source>
</evidence>
<evidence type="ECO:0000259" key="7">
    <source>
        <dbReference type="PROSITE" id="PS50846"/>
    </source>
</evidence>
<name>A0A6P4ABT1_ZIZJJ</name>
<dbReference type="AlphaFoldDB" id="A0A6P4ABT1"/>
<organism evidence="8 9">
    <name type="scientific">Ziziphus jujuba</name>
    <name type="common">Chinese jujube</name>
    <name type="synonym">Ziziphus sativa</name>
    <dbReference type="NCBI Taxonomy" id="326968"/>
    <lineage>
        <taxon>Eukaryota</taxon>
        <taxon>Viridiplantae</taxon>
        <taxon>Streptophyta</taxon>
        <taxon>Embryophyta</taxon>
        <taxon>Tracheophyta</taxon>
        <taxon>Spermatophyta</taxon>
        <taxon>Magnoliopsida</taxon>
        <taxon>eudicotyledons</taxon>
        <taxon>Gunneridae</taxon>
        <taxon>Pentapetalae</taxon>
        <taxon>rosids</taxon>
        <taxon>fabids</taxon>
        <taxon>Rosales</taxon>
        <taxon>Rhamnaceae</taxon>
        <taxon>Paliureae</taxon>
        <taxon>Ziziphus</taxon>
    </lineage>
</organism>
<evidence type="ECO:0000313" key="9">
    <source>
        <dbReference type="RefSeq" id="XP_015893888.2"/>
    </source>
</evidence>
<keyword evidence="2" id="KW-0479">Metal-binding</keyword>
<dbReference type="InParanoid" id="A0A6P4ABT1"/>
<dbReference type="GeneID" id="107427984"/>
<dbReference type="Gene3D" id="3.30.70.100">
    <property type="match status" value="1"/>
</dbReference>
<evidence type="ECO:0000256" key="5">
    <source>
        <dbReference type="ARBA" id="ARBA00024045"/>
    </source>
</evidence>
<accession>A0A6P4ABT1</accession>
<dbReference type="SUPFAM" id="SSF55008">
    <property type="entry name" value="HMA, heavy metal-associated domain"/>
    <property type="match status" value="1"/>
</dbReference>
<dbReference type="InterPro" id="IPR036163">
    <property type="entry name" value="HMA_dom_sf"/>
</dbReference>
<dbReference type="PANTHER" id="PTHR45868">
    <property type="entry name" value="HEAVY METAL-ASSOCIATED ISOPRENYLATED PLANT PROTEIN 33-RELATED"/>
    <property type="match status" value="1"/>
</dbReference>
<dbReference type="KEGG" id="zju:107427984"/>
<dbReference type="InterPro" id="IPR006121">
    <property type="entry name" value="HMA_dom"/>
</dbReference>
<feature type="compositionally biased region" description="Basic and acidic residues" evidence="6">
    <location>
        <begin position="128"/>
        <end position="147"/>
    </location>
</feature>
<feature type="region of interest" description="Disordered" evidence="6">
    <location>
        <begin position="81"/>
        <end position="149"/>
    </location>
</feature>
<keyword evidence="8" id="KW-1185">Reference proteome</keyword>
<dbReference type="CDD" id="cd00371">
    <property type="entry name" value="HMA"/>
    <property type="match status" value="1"/>
</dbReference>
<keyword evidence="4" id="KW-0636">Prenylation</keyword>
<dbReference type="Pfam" id="PF00403">
    <property type="entry name" value="HMA"/>
    <property type="match status" value="1"/>
</dbReference>
<dbReference type="PANTHER" id="PTHR45868:SF14">
    <property type="entry name" value="OS08G0205500 PROTEIN"/>
    <property type="match status" value="1"/>
</dbReference>
<evidence type="ECO:0000256" key="1">
    <source>
        <dbReference type="ARBA" id="ARBA00022481"/>
    </source>
</evidence>
<dbReference type="GO" id="GO:0046872">
    <property type="term" value="F:metal ion binding"/>
    <property type="evidence" value="ECO:0007669"/>
    <property type="project" value="UniProtKB-KW"/>
</dbReference>
<sequence length="257" mass="28257">MAAELDLKKVELKVFINCCDGCKRKTKKVLRSIEGVLKTEIDPLQPRVTVVGNVDPQILIKKLSKAGKQAELWKQLGNEKAANGNKQVANKTNEKEKSESVYKKSAKCPDSSSCDNDSGSGSSSTEKVVVKEIPDSGDKRGPEHDQTEIGGIYEVTENKNAILPTNHEGLARSMVHDKMKVRTCTQQCCMAEPPQLITLPYYAIHSYAATAALFPSPCYAQANYHYEMAMYQPPFQAPATQVGDYFSDENTVGCSVM</sequence>
<evidence type="ECO:0000256" key="3">
    <source>
        <dbReference type="ARBA" id="ARBA00023288"/>
    </source>
</evidence>
<reference evidence="9" key="1">
    <citation type="submission" date="2025-08" db="UniProtKB">
        <authorList>
            <consortium name="RefSeq"/>
        </authorList>
    </citation>
    <scope>IDENTIFICATION</scope>
    <source>
        <tissue evidence="9">Seedling</tissue>
    </source>
</reference>
<evidence type="ECO:0000256" key="2">
    <source>
        <dbReference type="ARBA" id="ARBA00022723"/>
    </source>
</evidence>
<dbReference type="PROSITE" id="PS50846">
    <property type="entry name" value="HMA_2"/>
    <property type="match status" value="1"/>
</dbReference>
<feature type="compositionally biased region" description="Low complexity" evidence="6">
    <location>
        <begin position="110"/>
        <end position="124"/>
    </location>
</feature>
<feature type="domain" description="HMA" evidence="7">
    <location>
        <begin position="7"/>
        <end position="71"/>
    </location>
</feature>
<feature type="compositionally biased region" description="Basic and acidic residues" evidence="6">
    <location>
        <begin position="92"/>
        <end position="102"/>
    </location>
</feature>
<proteinExistence type="inferred from homology"/>
<comment type="similarity">
    <text evidence="5">Belongs to the HIPP family.</text>
</comment>
<evidence type="ECO:0000313" key="8">
    <source>
        <dbReference type="Proteomes" id="UP001652623"/>
    </source>
</evidence>
<dbReference type="Proteomes" id="UP001652623">
    <property type="component" value="Chromosome 9"/>
</dbReference>
<dbReference type="RefSeq" id="XP_015893888.2">
    <property type="nucleotide sequence ID" value="XM_016038402.4"/>
</dbReference>
<keyword evidence="1" id="KW-0488">Methylation</keyword>
<keyword evidence="3" id="KW-0449">Lipoprotein</keyword>